<dbReference type="Proteomes" id="UP000283090">
    <property type="component" value="Unassembled WGS sequence"/>
</dbReference>
<dbReference type="VEuPathDB" id="FungiDB:DFL_007667"/>
<feature type="region of interest" description="Disordered" evidence="1">
    <location>
        <begin position="1"/>
        <end position="27"/>
    </location>
</feature>
<evidence type="ECO:0000313" key="2">
    <source>
        <dbReference type="EMBL" id="RVD83273.1"/>
    </source>
</evidence>
<feature type="region of interest" description="Disordered" evidence="1">
    <location>
        <begin position="59"/>
        <end position="90"/>
    </location>
</feature>
<dbReference type="OrthoDB" id="5339948at2759"/>
<dbReference type="RefSeq" id="XP_067488817.1">
    <property type="nucleotide sequence ID" value="XM_067637284.1"/>
</dbReference>
<dbReference type="GeneID" id="93589978"/>
<accession>A0A436ZX58</accession>
<feature type="compositionally biased region" description="Polar residues" evidence="1">
    <location>
        <begin position="81"/>
        <end position="90"/>
    </location>
</feature>
<feature type="region of interest" description="Disordered" evidence="1">
    <location>
        <begin position="212"/>
        <end position="232"/>
    </location>
</feature>
<name>A0A436ZX58_ARTFL</name>
<comment type="caution">
    <text evidence="2">The sequence shown here is derived from an EMBL/GenBank/DDBJ whole genome shotgun (WGS) entry which is preliminary data.</text>
</comment>
<protein>
    <submittedName>
        <fullName evidence="2">Uncharacterized protein</fullName>
    </submittedName>
</protein>
<evidence type="ECO:0000313" key="3">
    <source>
        <dbReference type="Proteomes" id="UP000283090"/>
    </source>
</evidence>
<proteinExistence type="predicted"/>
<evidence type="ECO:0000256" key="1">
    <source>
        <dbReference type="SAM" id="MobiDB-lite"/>
    </source>
</evidence>
<dbReference type="EMBL" id="SAEB01000009">
    <property type="protein sequence ID" value="RVD83273.1"/>
    <property type="molecule type" value="Genomic_DNA"/>
</dbReference>
<organism evidence="2 3">
    <name type="scientific">Arthrobotrys flagrans</name>
    <name type="common">Nematode-trapping fungus</name>
    <name type="synonym">Trichothecium flagrans</name>
    <dbReference type="NCBI Taxonomy" id="97331"/>
    <lineage>
        <taxon>Eukaryota</taxon>
        <taxon>Fungi</taxon>
        <taxon>Dikarya</taxon>
        <taxon>Ascomycota</taxon>
        <taxon>Pezizomycotina</taxon>
        <taxon>Orbiliomycetes</taxon>
        <taxon>Orbiliales</taxon>
        <taxon>Orbiliaceae</taxon>
        <taxon>Arthrobotrys</taxon>
    </lineage>
</organism>
<reference evidence="2 3" key="1">
    <citation type="submission" date="2019-01" db="EMBL/GenBank/DDBJ databases">
        <title>Intercellular communication is required for trap formation in the nematode-trapping fungus Duddingtonia flagrans.</title>
        <authorList>
            <person name="Youssar L."/>
            <person name="Wernet V."/>
            <person name="Hensel N."/>
            <person name="Hildebrandt H.-G."/>
            <person name="Fischer R."/>
        </authorList>
    </citation>
    <scope>NUCLEOTIDE SEQUENCE [LARGE SCALE GENOMIC DNA]</scope>
    <source>
        <strain evidence="2 3">CBS H-5679</strain>
    </source>
</reference>
<gene>
    <name evidence="2" type="ORF">DFL_007667</name>
</gene>
<sequence length="280" mass="31708">MMSQNKSKSKGPAGKVSDEQSLTDYTMPGAFPTFLEDSVARRIKFGAFLPLSPNSPGWISQPRSSPFPSPKKSEVDRDVSMTLSSPPTSPIQSLIQSHIGNNLDHDIETSDWYCPELWTRQKAADQEAKASKLIGDLNRIKATLEYYCANNLQYHSKWVRILADHITLLAEARGQKLNIAVAYHVSQLKAFKYRQQLEAYILKSEAKRAYNEEMEKNRQGSLRGKGKVARTDDTSISKITHPMSKKRSTRNNIPEDVMLEKGKYKDVNFKLVGQMTFLKH</sequence>
<dbReference type="AlphaFoldDB" id="A0A436ZX58"/>
<keyword evidence="3" id="KW-1185">Reference proteome</keyword>